<accession>A0A506UL77</accession>
<evidence type="ECO:0000313" key="4">
    <source>
        <dbReference type="Proteomes" id="UP000315037"/>
    </source>
</evidence>
<reference evidence="3 4" key="1">
    <citation type="submission" date="2019-03" db="EMBL/GenBank/DDBJ databases">
        <title>The complete genome sequence of Neokomagataea sp. Jb2 NBRC113641.</title>
        <authorList>
            <person name="Chua K.-O."/>
            <person name="Chan K.-G."/>
            <person name="See-Too W.-S."/>
        </authorList>
    </citation>
    <scope>NUCLEOTIDE SEQUENCE [LARGE SCALE GENOMIC DNA]</scope>
    <source>
        <strain evidence="3 4">Jb2</strain>
    </source>
</reference>
<evidence type="ECO:0000256" key="1">
    <source>
        <dbReference type="ARBA" id="ARBA00004196"/>
    </source>
</evidence>
<dbReference type="InterPro" id="IPR008929">
    <property type="entry name" value="Chondroitin_lyas"/>
</dbReference>
<dbReference type="GO" id="GO:0030313">
    <property type="term" value="C:cell envelope"/>
    <property type="evidence" value="ECO:0007669"/>
    <property type="project" value="UniProtKB-SubCell"/>
</dbReference>
<organism evidence="3 4">
    <name type="scientific">Oecophyllibacter saccharovorans</name>
    <dbReference type="NCBI Taxonomy" id="2558360"/>
    <lineage>
        <taxon>Bacteria</taxon>
        <taxon>Pseudomonadati</taxon>
        <taxon>Pseudomonadota</taxon>
        <taxon>Alphaproteobacteria</taxon>
        <taxon>Acetobacterales</taxon>
        <taxon>Acetobacteraceae</taxon>
        <taxon>Oecophyllibacter</taxon>
    </lineage>
</organism>
<comment type="caution">
    <text evidence="3">The sequence shown here is derived from an EMBL/GenBank/DDBJ whole genome shotgun (WGS) entry which is preliminary data.</text>
</comment>
<dbReference type="RefSeq" id="WP_165600750.1">
    <property type="nucleotide sequence ID" value="NZ_SORZ01000002.1"/>
</dbReference>
<dbReference type="Pfam" id="PF07940">
    <property type="entry name" value="Hepar_II_III_C"/>
    <property type="match status" value="1"/>
</dbReference>
<feature type="domain" description="Heparinase II/III-like C-terminal" evidence="2">
    <location>
        <begin position="303"/>
        <end position="535"/>
    </location>
</feature>
<dbReference type="GO" id="GO:0016829">
    <property type="term" value="F:lyase activity"/>
    <property type="evidence" value="ECO:0007669"/>
    <property type="project" value="InterPro"/>
</dbReference>
<dbReference type="Gene3D" id="2.70.98.70">
    <property type="match status" value="1"/>
</dbReference>
<keyword evidence="4" id="KW-1185">Reference proteome</keyword>
<evidence type="ECO:0000259" key="2">
    <source>
        <dbReference type="Pfam" id="PF07940"/>
    </source>
</evidence>
<evidence type="ECO:0000313" key="3">
    <source>
        <dbReference type="EMBL" id="TPW34075.1"/>
    </source>
</evidence>
<proteinExistence type="predicted"/>
<dbReference type="AlphaFoldDB" id="A0A506UL77"/>
<sequence>MVFRKGWRRLKVALTRLPARKPERSPACYYRDLALGDPEQGMRLVAGQFRYGGQLWQMPDPGVPGSWERAWPEEVTRWLYGFGWLRDLRALGTNEARLTARTLVCAWLAASWQDSRLLAMAQEAGIMGERLSNWLGHYEFCLLTAVEETQVAVMEAMVREGRLLAALLPLEPQGWQGLAALRGLLAAFMAQPEHKGFFQRFQRYLERELKRVFQADGTVAERSPEAQFQAVRELVSFLLMFNALQLAPPPVIVSLLARACAVLRALCHGDGALALFNGSQERASAEVEALLARAERYHVITPTLPQGGFVRLTLGRALLLVDGAPPPVSGHDRHAHAGTLSFEFSWGGQRLLVNCGSAGSAGLRQALRASPAHNVLVAEGESSSEFGPGGGIIRRPAHVTCAHRSTADAHWLDLSHDGYHPSYGAIWKRHLYLGEEGGDLRGREVVEGERDLNFVVRFHVHPDVKVIQEDQDIILQAPESIWRFCQSGGALRVEQDLYAGRGSPEASTQIVIRSRPGQSFDVQDGPARRRQRISWKLERLPE</sequence>
<comment type="subcellular location">
    <subcellularLocation>
        <location evidence="1">Cell envelope</location>
    </subcellularLocation>
</comment>
<name>A0A506UL77_9PROT</name>
<dbReference type="Proteomes" id="UP000315037">
    <property type="component" value="Unassembled WGS sequence"/>
</dbReference>
<dbReference type="EMBL" id="SORZ01000002">
    <property type="protein sequence ID" value="TPW34075.1"/>
    <property type="molecule type" value="Genomic_DNA"/>
</dbReference>
<dbReference type="InterPro" id="IPR012480">
    <property type="entry name" value="Hepar_II_III_C"/>
</dbReference>
<protein>
    <submittedName>
        <fullName evidence="3">Heparinase</fullName>
    </submittedName>
</protein>
<gene>
    <name evidence="3" type="ORF">E3202_05895</name>
</gene>
<dbReference type="Gene3D" id="1.50.10.100">
    <property type="entry name" value="Chondroitin AC/alginate lyase"/>
    <property type="match status" value="1"/>
</dbReference>